<accession>A0ACB9PSY7</accession>
<gene>
    <name evidence="1" type="ORF">L6164_005145</name>
</gene>
<organism evidence="1 2">
    <name type="scientific">Bauhinia variegata</name>
    <name type="common">Purple orchid tree</name>
    <name type="synonym">Phanera variegata</name>
    <dbReference type="NCBI Taxonomy" id="167791"/>
    <lineage>
        <taxon>Eukaryota</taxon>
        <taxon>Viridiplantae</taxon>
        <taxon>Streptophyta</taxon>
        <taxon>Embryophyta</taxon>
        <taxon>Tracheophyta</taxon>
        <taxon>Spermatophyta</taxon>
        <taxon>Magnoliopsida</taxon>
        <taxon>eudicotyledons</taxon>
        <taxon>Gunneridae</taxon>
        <taxon>Pentapetalae</taxon>
        <taxon>rosids</taxon>
        <taxon>fabids</taxon>
        <taxon>Fabales</taxon>
        <taxon>Fabaceae</taxon>
        <taxon>Cercidoideae</taxon>
        <taxon>Cercideae</taxon>
        <taxon>Bauhiniinae</taxon>
        <taxon>Bauhinia</taxon>
    </lineage>
</organism>
<keyword evidence="2" id="KW-1185">Reference proteome</keyword>
<evidence type="ECO:0000313" key="1">
    <source>
        <dbReference type="EMBL" id="KAI4350716.1"/>
    </source>
</evidence>
<comment type="caution">
    <text evidence="1">The sequence shown here is derived from an EMBL/GenBank/DDBJ whole genome shotgun (WGS) entry which is preliminary data.</text>
</comment>
<sequence length="525" mass="58064">MATVLMESTNSINLSNLVPLIGEKYDRKLKQLIQDLLAQFRKESPDFSVYVDAFYELLQAKVDPPFEVIWVYAALNFRSRNFAEGDALDRISVAKDLFQLVSACSASCNASKSIALLVPVVFEVYKVLLELFGKELNLKREKKAMRELKSLLDVIVGYISVCCSKSSDEEIDSISQTSPLPLKDLVCVWINTNEGFEPLLPLLSREVCCWLCGRESNVDYLAGAVITEAFFLKLCLCFNQAKPSEELEKNLKSWAVSSISSLQNSHFFEILERTMLGTALPLSSILKPEDQILLRKALFDAVLLVEYPFIYLNANLMKSLTLTRLILIHEAVENFSSCGDQNRAISYLKAFSASRLPSQIIKWVTRQNNLEEKANATNGSSPRALMKWLLSLEGLGIGIFGDDILKLHAKLGLDISQADQAAANSESKIADDDLFYVDNMGEEGNAHEQEGKPNELASAAFVAAAQSMKVTDNGSRKRKGTAAGKKVKFVKYDLHQSSVTTGTSVVTDSSSGESEVEDPVSDAEE</sequence>
<protein>
    <submittedName>
        <fullName evidence="1">Uncharacterized protein</fullName>
    </submittedName>
</protein>
<dbReference type="Proteomes" id="UP000828941">
    <property type="component" value="Chromosome 3"/>
</dbReference>
<reference evidence="1 2" key="1">
    <citation type="journal article" date="2022" name="DNA Res.">
        <title>Chromosomal-level genome assembly of the orchid tree Bauhinia variegata (Leguminosae; Cercidoideae) supports the allotetraploid origin hypothesis of Bauhinia.</title>
        <authorList>
            <person name="Zhong Y."/>
            <person name="Chen Y."/>
            <person name="Zheng D."/>
            <person name="Pang J."/>
            <person name="Liu Y."/>
            <person name="Luo S."/>
            <person name="Meng S."/>
            <person name="Qian L."/>
            <person name="Wei D."/>
            <person name="Dai S."/>
            <person name="Zhou R."/>
        </authorList>
    </citation>
    <scope>NUCLEOTIDE SEQUENCE [LARGE SCALE GENOMIC DNA]</scope>
    <source>
        <strain evidence="1">BV-YZ2020</strain>
    </source>
</reference>
<name>A0ACB9PSY7_BAUVA</name>
<dbReference type="EMBL" id="CM039428">
    <property type="protein sequence ID" value="KAI4350716.1"/>
    <property type="molecule type" value="Genomic_DNA"/>
</dbReference>
<evidence type="ECO:0000313" key="2">
    <source>
        <dbReference type="Proteomes" id="UP000828941"/>
    </source>
</evidence>
<proteinExistence type="predicted"/>